<dbReference type="CDD" id="cd00170">
    <property type="entry name" value="SEC14"/>
    <property type="match status" value="1"/>
</dbReference>
<dbReference type="Pfam" id="PF03765">
    <property type="entry name" value="CRAL_TRIO_N"/>
    <property type="match status" value="1"/>
</dbReference>
<dbReference type="OrthoDB" id="43460at2759"/>
<dbReference type="PANTHER" id="PTHR46590:SF1">
    <property type="entry name" value="PHOSPHATIDYLINOSITOL TRANSFER PROTEIN CSR1"/>
    <property type="match status" value="1"/>
</dbReference>
<dbReference type="Gene3D" id="3.40.525.10">
    <property type="entry name" value="CRAL-TRIO lipid binding domain"/>
    <property type="match status" value="1"/>
</dbReference>
<evidence type="ECO:0000313" key="3">
    <source>
        <dbReference type="Proteomes" id="UP000070444"/>
    </source>
</evidence>
<dbReference type="Pfam" id="PF00650">
    <property type="entry name" value="CRAL_TRIO"/>
    <property type="match status" value="1"/>
</dbReference>
<keyword evidence="3" id="KW-1185">Reference proteome</keyword>
<dbReference type="SUPFAM" id="SSF52087">
    <property type="entry name" value="CRAL/TRIO domain"/>
    <property type="match status" value="1"/>
</dbReference>
<dbReference type="InterPro" id="IPR052432">
    <property type="entry name" value="PITP/CRAL-TRIO"/>
</dbReference>
<evidence type="ECO:0000259" key="1">
    <source>
        <dbReference type="PROSITE" id="PS50191"/>
    </source>
</evidence>
<feature type="non-terminal residue" evidence="2">
    <location>
        <position position="299"/>
    </location>
</feature>
<feature type="domain" description="CRAL-TRIO" evidence="1">
    <location>
        <begin position="64"/>
        <end position="221"/>
    </location>
</feature>
<reference evidence="2 3" key="1">
    <citation type="journal article" date="2015" name="Genome Biol. Evol.">
        <title>Phylogenomic analyses indicate that early fungi evolved digesting cell walls of algal ancestors of land plants.</title>
        <authorList>
            <person name="Chang Y."/>
            <person name="Wang S."/>
            <person name="Sekimoto S."/>
            <person name="Aerts A.L."/>
            <person name="Choi C."/>
            <person name="Clum A."/>
            <person name="LaButti K.M."/>
            <person name="Lindquist E.A."/>
            <person name="Yee Ngan C."/>
            <person name="Ohm R.A."/>
            <person name="Salamov A.A."/>
            <person name="Grigoriev I.V."/>
            <person name="Spatafora J.W."/>
            <person name="Berbee M.L."/>
        </authorList>
    </citation>
    <scope>NUCLEOTIDE SEQUENCE [LARGE SCALE GENOMIC DNA]</scope>
    <source>
        <strain evidence="2 3">NRRL 28638</strain>
    </source>
</reference>
<dbReference type="PANTHER" id="PTHR46590">
    <property type="entry name" value="PHOSPHATIDYLINOSITOL TRANSFER PROTEIN CSR1-RELATED"/>
    <property type="match status" value="1"/>
</dbReference>
<dbReference type="Proteomes" id="UP000070444">
    <property type="component" value="Unassembled WGS sequence"/>
</dbReference>
<evidence type="ECO:0000313" key="2">
    <source>
        <dbReference type="EMBL" id="KXN69344.1"/>
    </source>
</evidence>
<dbReference type="SUPFAM" id="SSF46938">
    <property type="entry name" value="CRAL/TRIO N-terminal domain"/>
    <property type="match status" value="1"/>
</dbReference>
<dbReference type="InterPro" id="IPR001251">
    <property type="entry name" value="CRAL-TRIO_dom"/>
</dbReference>
<dbReference type="InterPro" id="IPR011074">
    <property type="entry name" value="CRAL/TRIO_N_dom"/>
</dbReference>
<feature type="non-terminal residue" evidence="2">
    <location>
        <position position="1"/>
    </location>
</feature>
<gene>
    <name evidence="2" type="ORF">CONCODRAFT_24587</name>
</gene>
<sequence length="299" mass="34703">LGGFTYEQFEEELMKDIMVDHPDNLIIRFLRARKHDSKAAFQMVFDSVQFFHVQGIHDVIKRGERELLQYPLESGLLYFYGHDLEGNAILYLNVRYHKPKESPVELFSKIIMYIMAQGYLMLGDKKVTGIIDLKGLSLSNVEYKNVKFAADILANNFPEVLSRVFIINAPWIFGGIWSIVSSFLDPVVKEKIQFLSESDLKNFISPDQLPVRLGGKNTHTYKYSTPSEEETRVKPHDDEYVRLKAERKKLAYEFLDKSQEWVNGAPVEAERDELAQKLCNNFRALAPYTWSPSYYHRMG</sequence>
<dbReference type="PROSITE" id="PS50191">
    <property type="entry name" value="CRAL_TRIO"/>
    <property type="match status" value="1"/>
</dbReference>
<dbReference type="InterPro" id="IPR036865">
    <property type="entry name" value="CRAL-TRIO_dom_sf"/>
</dbReference>
<organism evidence="2 3">
    <name type="scientific">Conidiobolus coronatus (strain ATCC 28846 / CBS 209.66 / NRRL 28638)</name>
    <name type="common">Delacroixia coronata</name>
    <dbReference type="NCBI Taxonomy" id="796925"/>
    <lineage>
        <taxon>Eukaryota</taxon>
        <taxon>Fungi</taxon>
        <taxon>Fungi incertae sedis</taxon>
        <taxon>Zoopagomycota</taxon>
        <taxon>Entomophthoromycotina</taxon>
        <taxon>Entomophthoromycetes</taxon>
        <taxon>Entomophthorales</taxon>
        <taxon>Ancylistaceae</taxon>
        <taxon>Conidiobolus</taxon>
    </lineage>
</organism>
<protein>
    <submittedName>
        <fullName evidence="2">CRAL/TRIO domain-containing protein</fullName>
    </submittedName>
</protein>
<accession>A0A137P361</accession>
<dbReference type="SMART" id="SM00516">
    <property type="entry name" value="SEC14"/>
    <property type="match status" value="1"/>
</dbReference>
<name>A0A137P361_CONC2</name>
<proteinExistence type="predicted"/>
<dbReference type="EMBL" id="KQ964538">
    <property type="protein sequence ID" value="KXN69344.1"/>
    <property type="molecule type" value="Genomic_DNA"/>
</dbReference>
<dbReference type="AlphaFoldDB" id="A0A137P361"/>
<dbReference type="InterPro" id="IPR036273">
    <property type="entry name" value="CRAL/TRIO_N_dom_sf"/>
</dbReference>